<comment type="caution">
    <text evidence="1">The sequence shown here is derived from an EMBL/GenBank/DDBJ whole genome shotgun (WGS) entry which is preliminary data.</text>
</comment>
<evidence type="ECO:0000313" key="2">
    <source>
        <dbReference type="Proteomes" id="UP000283855"/>
    </source>
</evidence>
<dbReference type="PROSITE" id="PS51257">
    <property type="entry name" value="PROKAR_LIPOPROTEIN"/>
    <property type="match status" value="1"/>
</dbReference>
<dbReference type="RefSeq" id="WP_008144102.1">
    <property type="nucleotide sequence ID" value="NZ_CABJGD010000007.1"/>
</dbReference>
<accession>A0A413T2C0</accession>
<reference evidence="1 2" key="1">
    <citation type="submission" date="2018-08" db="EMBL/GenBank/DDBJ databases">
        <title>A genome reference for cultivated species of the human gut microbiota.</title>
        <authorList>
            <person name="Zou Y."/>
            <person name="Xue W."/>
            <person name="Luo G."/>
        </authorList>
    </citation>
    <scope>NUCLEOTIDE SEQUENCE [LARGE SCALE GENOMIC DNA]</scope>
    <source>
        <strain evidence="1 2">AM42-38</strain>
    </source>
</reference>
<sequence>MYKLYFFLFCAVLFASCGKKYRIEGVSSVSLLDGKMLFIKVPAGDKWVNIDSAEVIHGLFKMEGKADSTMLATLFMDDECIMPFVIEQGKININIDNAGITIKGTPLNDSFNDFIMQKNSLDDRAYEVEREESRMIMDGKDLMTVHQEIEKKRLALSDEMNTLVKDFIGANYDNVLGPGVFILWCNSMPYPILTPLMKEIVDKAPESFRNDPLVREFLMVARSNMEKMH</sequence>
<dbReference type="AlphaFoldDB" id="A0A413T2C0"/>
<protein>
    <submittedName>
        <fullName evidence="1">DUF4369 domain-containing protein</fullName>
    </submittedName>
</protein>
<dbReference type="Proteomes" id="UP000283855">
    <property type="component" value="Unassembled WGS sequence"/>
</dbReference>
<dbReference type="Pfam" id="PF14289">
    <property type="entry name" value="DUF4369"/>
    <property type="match status" value="1"/>
</dbReference>
<organism evidence="1 2">
    <name type="scientific">Phocaeicola coprophilus</name>
    <dbReference type="NCBI Taxonomy" id="387090"/>
    <lineage>
        <taxon>Bacteria</taxon>
        <taxon>Pseudomonadati</taxon>
        <taxon>Bacteroidota</taxon>
        <taxon>Bacteroidia</taxon>
        <taxon>Bacteroidales</taxon>
        <taxon>Bacteroidaceae</taxon>
        <taxon>Phocaeicola</taxon>
    </lineage>
</organism>
<evidence type="ECO:0000313" key="1">
    <source>
        <dbReference type="EMBL" id="RHA77228.1"/>
    </source>
</evidence>
<name>A0A413T2C0_9BACT</name>
<dbReference type="InterPro" id="IPR025380">
    <property type="entry name" value="DUF4369"/>
</dbReference>
<gene>
    <name evidence="1" type="ORF">DW921_04935</name>
</gene>
<proteinExistence type="predicted"/>
<dbReference type="EMBL" id="QSFT01000007">
    <property type="protein sequence ID" value="RHA77228.1"/>
    <property type="molecule type" value="Genomic_DNA"/>
</dbReference>
<dbReference type="GeneID" id="78403648"/>